<proteinExistence type="predicted"/>
<keyword evidence="2" id="KW-1185">Reference proteome</keyword>
<organism evidence="1 2">
    <name type="scientific">Teladorsagia circumcincta</name>
    <name type="common">Brown stomach worm</name>
    <name type="synonym">Ostertagia circumcincta</name>
    <dbReference type="NCBI Taxonomy" id="45464"/>
    <lineage>
        <taxon>Eukaryota</taxon>
        <taxon>Metazoa</taxon>
        <taxon>Ecdysozoa</taxon>
        <taxon>Nematoda</taxon>
        <taxon>Chromadorea</taxon>
        <taxon>Rhabditida</taxon>
        <taxon>Rhabditina</taxon>
        <taxon>Rhabditomorpha</taxon>
        <taxon>Strongyloidea</taxon>
        <taxon>Trichostrongylidae</taxon>
        <taxon>Teladorsagia</taxon>
    </lineage>
</organism>
<protein>
    <submittedName>
        <fullName evidence="1">Uncharacterized protein</fullName>
    </submittedName>
</protein>
<dbReference type="Proteomes" id="UP000230423">
    <property type="component" value="Unassembled WGS sequence"/>
</dbReference>
<accession>A0A2G9UNW1</accession>
<gene>
    <name evidence="1" type="ORF">TELCIR_06703</name>
</gene>
<sequence>MASTATPSRSSSVPIKRSRLDLSPRALGTAKDDTVPLYIKVVIGMLIDSEKKIAELSRSVP</sequence>
<dbReference type="AlphaFoldDB" id="A0A2G9UNW1"/>
<name>A0A2G9UNW1_TELCI</name>
<dbReference type="EMBL" id="KZ345962">
    <property type="protein sequence ID" value="PIO71402.1"/>
    <property type="molecule type" value="Genomic_DNA"/>
</dbReference>
<evidence type="ECO:0000313" key="2">
    <source>
        <dbReference type="Proteomes" id="UP000230423"/>
    </source>
</evidence>
<reference evidence="1 2" key="1">
    <citation type="submission" date="2015-09" db="EMBL/GenBank/DDBJ databases">
        <title>Draft genome of the parasitic nematode Teladorsagia circumcincta isolate WARC Sus (inbred).</title>
        <authorList>
            <person name="Mitreva M."/>
        </authorList>
    </citation>
    <scope>NUCLEOTIDE SEQUENCE [LARGE SCALE GENOMIC DNA]</scope>
    <source>
        <strain evidence="1 2">S</strain>
    </source>
</reference>
<evidence type="ECO:0000313" key="1">
    <source>
        <dbReference type="EMBL" id="PIO71402.1"/>
    </source>
</evidence>